<evidence type="ECO:0000313" key="7">
    <source>
        <dbReference type="EMBL" id="KAK9820882.1"/>
    </source>
</evidence>
<feature type="transmembrane region" description="Helical" evidence="6">
    <location>
        <begin position="21"/>
        <end position="39"/>
    </location>
</feature>
<evidence type="ECO:0000256" key="6">
    <source>
        <dbReference type="SAM" id="Phobius"/>
    </source>
</evidence>
<reference evidence="7 8" key="1">
    <citation type="journal article" date="2024" name="Nat. Commun.">
        <title>Phylogenomics reveals the evolutionary origins of lichenization in chlorophyte algae.</title>
        <authorList>
            <person name="Puginier C."/>
            <person name="Libourel C."/>
            <person name="Otte J."/>
            <person name="Skaloud P."/>
            <person name="Haon M."/>
            <person name="Grisel S."/>
            <person name="Petersen M."/>
            <person name="Berrin J.G."/>
            <person name="Delaux P.M."/>
            <person name="Dal Grande F."/>
            <person name="Keller J."/>
        </authorList>
    </citation>
    <scope>NUCLEOTIDE SEQUENCE [LARGE SCALE GENOMIC DNA]</scope>
    <source>
        <strain evidence="7 8">SAG 2145</strain>
    </source>
</reference>
<comment type="subcellular location">
    <subcellularLocation>
        <location evidence="1">Membrane</location>
        <topology evidence="1">Multi-pass membrane protein</topology>
    </subcellularLocation>
</comment>
<evidence type="ECO:0000256" key="4">
    <source>
        <dbReference type="ARBA" id="ARBA00022989"/>
    </source>
</evidence>
<comment type="similarity">
    <text evidence="2">Belongs to the UPF0220 family.</text>
</comment>
<dbReference type="AlphaFoldDB" id="A0AAW1QHJ3"/>
<sequence>MPLNYFVAPQVAAFLEEKARDYGPGLSGALFGAGWWFWVDACAASGVKIPLVQYLPGVVATLALIMINCIRRDELQEYDAFDEGVFFRSRFWLLMSYIISIAAIGGSVAVLLKDYALDSAVQTTWPGVAGICQVTLILGSALLLFVSRIPGDSEGSYSAYSSF</sequence>
<keyword evidence="4 6" id="KW-1133">Transmembrane helix</keyword>
<dbReference type="InterPro" id="IPR007919">
    <property type="entry name" value="UPF0220"/>
</dbReference>
<gene>
    <name evidence="7" type="ORF">WJX74_000862</name>
</gene>
<evidence type="ECO:0000313" key="8">
    <source>
        <dbReference type="Proteomes" id="UP001438707"/>
    </source>
</evidence>
<keyword evidence="5 6" id="KW-0472">Membrane</keyword>
<dbReference type="GO" id="GO:0016020">
    <property type="term" value="C:membrane"/>
    <property type="evidence" value="ECO:0007669"/>
    <property type="project" value="UniProtKB-SubCell"/>
</dbReference>
<evidence type="ECO:0000256" key="1">
    <source>
        <dbReference type="ARBA" id="ARBA00004141"/>
    </source>
</evidence>
<dbReference type="EMBL" id="JALJOS010000042">
    <property type="protein sequence ID" value="KAK9820882.1"/>
    <property type="molecule type" value="Genomic_DNA"/>
</dbReference>
<evidence type="ECO:0000256" key="5">
    <source>
        <dbReference type="ARBA" id="ARBA00023136"/>
    </source>
</evidence>
<dbReference type="PANTHER" id="PTHR13180">
    <property type="entry name" value="SMALL MEMBRANE PROTEIN-RELATED"/>
    <property type="match status" value="1"/>
</dbReference>
<feature type="transmembrane region" description="Helical" evidence="6">
    <location>
        <begin position="124"/>
        <end position="146"/>
    </location>
</feature>
<evidence type="ECO:0000256" key="2">
    <source>
        <dbReference type="ARBA" id="ARBA00005335"/>
    </source>
</evidence>
<protein>
    <submittedName>
        <fullName evidence="7">Uncharacterized protein</fullName>
    </submittedName>
</protein>
<evidence type="ECO:0000256" key="3">
    <source>
        <dbReference type="ARBA" id="ARBA00022692"/>
    </source>
</evidence>
<keyword evidence="3 6" id="KW-0812">Transmembrane</keyword>
<keyword evidence="8" id="KW-1185">Reference proteome</keyword>
<feature type="transmembrane region" description="Helical" evidence="6">
    <location>
        <begin position="91"/>
        <end position="112"/>
    </location>
</feature>
<accession>A0AAW1QHJ3</accession>
<organism evidence="7 8">
    <name type="scientific">Apatococcus lobatus</name>
    <dbReference type="NCBI Taxonomy" id="904363"/>
    <lineage>
        <taxon>Eukaryota</taxon>
        <taxon>Viridiplantae</taxon>
        <taxon>Chlorophyta</taxon>
        <taxon>core chlorophytes</taxon>
        <taxon>Trebouxiophyceae</taxon>
        <taxon>Chlorellales</taxon>
        <taxon>Chlorellaceae</taxon>
        <taxon>Apatococcus</taxon>
    </lineage>
</organism>
<proteinExistence type="inferred from homology"/>
<name>A0AAW1QHJ3_9CHLO</name>
<dbReference type="Proteomes" id="UP001438707">
    <property type="component" value="Unassembled WGS sequence"/>
</dbReference>
<comment type="caution">
    <text evidence="7">The sequence shown here is derived from an EMBL/GenBank/DDBJ whole genome shotgun (WGS) entry which is preliminary data.</text>
</comment>
<dbReference type="Pfam" id="PF05255">
    <property type="entry name" value="UPF0220"/>
    <property type="match status" value="1"/>
</dbReference>
<feature type="transmembrane region" description="Helical" evidence="6">
    <location>
        <begin position="51"/>
        <end position="70"/>
    </location>
</feature>